<comment type="caution">
    <text evidence="2">The sequence shown here is derived from an EMBL/GenBank/DDBJ whole genome shotgun (WGS) entry which is preliminary data.</text>
</comment>
<evidence type="ECO:0000256" key="1">
    <source>
        <dbReference type="SAM" id="MobiDB-lite"/>
    </source>
</evidence>
<sequence length="117" mass="13056">MKGVDCGFDVVSWRWRWPWWCDTSLALCNVTPPHPTQPHAATLGRRSVGDGKTWGRRGAEEGRRGAEGGWGGVRRTKAGGWQCGGREEEGEEWEREGHGQEVGQQEGWGDELVGVRR</sequence>
<dbReference type="AlphaFoldDB" id="A0AAE1TWK1"/>
<feature type="compositionally biased region" description="Low complexity" evidence="1">
    <location>
        <begin position="101"/>
        <end position="111"/>
    </location>
</feature>
<accession>A0AAE1TWK1</accession>
<feature type="compositionally biased region" description="Basic and acidic residues" evidence="1">
    <location>
        <begin position="57"/>
        <end position="66"/>
    </location>
</feature>
<evidence type="ECO:0000313" key="2">
    <source>
        <dbReference type="EMBL" id="KAK4297710.1"/>
    </source>
</evidence>
<dbReference type="EMBL" id="JAWZYT010003582">
    <property type="protein sequence ID" value="KAK4297710.1"/>
    <property type="molecule type" value="Genomic_DNA"/>
</dbReference>
<dbReference type="Proteomes" id="UP001292094">
    <property type="component" value="Unassembled WGS sequence"/>
</dbReference>
<organism evidence="2 3">
    <name type="scientific">Petrolisthes manimaculis</name>
    <dbReference type="NCBI Taxonomy" id="1843537"/>
    <lineage>
        <taxon>Eukaryota</taxon>
        <taxon>Metazoa</taxon>
        <taxon>Ecdysozoa</taxon>
        <taxon>Arthropoda</taxon>
        <taxon>Crustacea</taxon>
        <taxon>Multicrustacea</taxon>
        <taxon>Malacostraca</taxon>
        <taxon>Eumalacostraca</taxon>
        <taxon>Eucarida</taxon>
        <taxon>Decapoda</taxon>
        <taxon>Pleocyemata</taxon>
        <taxon>Anomura</taxon>
        <taxon>Galatheoidea</taxon>
        <taxon>Porcellanidae</taxon>
        <taxon>Petrolisthes</taxon>
    </lineage>
</organism>
<gene>
    <name evidence="2" type="ORF">Pmani_029894</name>
</gene>
<feature type="region of interest" description="Disordered" evidence="1">
    <location>
        <begin position="35"/>
        <end position="117"/>
    </location>
</feature>
<reference evidence="2" key="1">
    <citation type="submission" date="2023-11" db="EMBL/GenBank/DDBJ databases">
        <title>Genome assemblies of two species of porcelain crab, Petrolisthes cinctipes and Petrolisthes manimaculis (Anomura: Porcellanidae).</title>
        <authorList>
            <person name="Angst P."/>
        </authorList>
    </citation>
    <scope>NUCLEOTIDE SEQUENCE</scope>
    <source>
        <strain evidence="2">PB745_02</strain>
        <tissue evidence="2">Gill</tissue>
    </source>
</reference>
<evidence type="ECO:0000313" key="3">
    <source>
        <dbReference type="Proteomes" id="UP001292094"/>
    </source>
</evidence>
<proteinExistence type="predicted"/>
<name>A0AAE1TWK1_9EUCA</name>
<keyword evidence="3" id="KW-1185">Reference proteome</keyword>
<protein>
    <submittedName>
        <fullName evidence="2">Uncharacterized protein</fullName>
    </submittedName>
</protein>